<dbReference type="PANTHER" id="PTHR32507">
    <property type="entry name" value="NA(+)/H(+) ANTIPORTER 1"/>
    <property type="match status" value="1"/>
</dbReference>
<evidence type="ECO:0000256" key="3">
    <source>
        <dbReference type="ARBA" id="ARBA00022449"/>
    </source>
</evidence>
<dbReference type="Gene3D" id="1.20.1530.20">
    <property type="match status" value="1"/>
</dbReference>
<feature type="transmembrane region" description="Helical" evidence="9">
    <location>
        <begin position="148"/>
        <end position="169"/>
    </location>
</feature>
<proteinExistence type="predicted"/>
<dbReference type="GO" id="GO:0005886">
    <property type="term" value="C:plasma membrane"/>
    <property type="evidence" value="ECO:0007669"/>
    <property type="project" value="UniProtKB-SubCell"/>
</dbReference>
<feature type="transmembrane region" description="Helical" evidence="9">
    <location>
        <begin position="54"/>
        <end position="74"/>
    </location>
</feature>
<dbReference type="STRING" id="1777144.AWB83_06261"/>
<feature type="domain" description="Cation/H+ exchanger transmembrane" evidence="10">
    <location>
        <begin position="69"/>
        <end position="482"/>
    </location>
</feature>
<evidence type="ECO:0000256" key="5">
    <source>
        <dbReference type="ARBA" id="ARBA00022692"/>
    </source>
</evidence>
<evidence type="ECO:0000256" key="4">
    <source>
        <dbReference type="ARBA" id="ARBA00022475"/>
    </source>
</evidence>
<evidence type="ECO:0000256" key="9">
    <source>
        <dbReference type="SAM" id="Phobius"/>
    </source>
</evidence>
<evidence type="ECO:0000256" key="6">
    <source>
        <dbReference type="ARBA" id="ARBA00022989"/>
    </source>
</evidence>
<comment type="caution">
    <text evidence="11">The sequence shown here is derived from an EMBL/GenBank/DDBJ whole genome shotgun (WGS) entry which is preliminary data.</text>
</comment>
<reference evidence="11" key="1">
    <citation type="submission" date="2016-01" db="EMBL/GenBank/DDBJ databases">
        <authorList>
            <person name="Peeters C."/>
        </authorList>
    </citation>
    <scope>NUCLEOTIDE SEQUENCE [LARGE SCALE GENOMIC DNA]</scope>
    <source>
        <strain evidence="11">LMG 29326</strain>
    </source>
</reference>
<keyword evidence="12" id="KW-1185">Reference proteome</keyword>
<dbReference type="InterPro" id="IPR038770">
    <property type="entry name" value="Na+/solute_symporter_sf"/>
</dbReference>
<feature type="transmembrane region" description="Helical" evidence="9">
    <location>
        <begin position="428"/>
        <end position="447"/>
    </location>
</feature>
<keyword evidence="4" id="KW-1003">Cell membrane</keyword>
<organism evidence="11 12">
    <name type="scientific">Caballeronia ptereochthonis</name>
    <dbReference type="NCBI Taxonomy" id="1777144"/>
    <lineage>
        <taxon>Bacteria</taxon>
        <taxon>Pseudomonadati</taxon>
        <taxon>Pseudomonadota</taxon>
        <taxon>Betaproteobacteria</taxon>
        <taxon>Burkholderiales</taxon>
        <taxon>Burkholderiaceae</taxon>
        <taxon>Caballeronia</taxon>
    </lineage>
</organism>
<dbReference type="AlphaFoldDB" id="A0A158E0U8"/>
<name>A0A158E0U8_9BURK</name>
<evidence type="ECO:0000259" key="10">
    <source>
        <dbReference type="Pfam" id="PF00999"/>
    </source>
</evidence>
<evidence type="ECO:0000313" key="11">
    <source>
        <dbReference type="EMBL" id="SAL00525.1"/>
    </source>
</evidence>
<dbReference type="InterPro" id="IPR006153">
    <property type="entry name" value="Cation/H_exchanger_TM"/>
</dbReference>
<dbReference type="GO" id="GO:0015297">
    <property type="term" value="F:antiporter activity"/>
    <property type="evidence" value="ECO:0007669"/>
    <property type="project" value="UniProtKB-KW"/>
</dbReference>
<feature type="transmembrane region" description="Helical" evidence="9">
    <location>
        <begin position="287"/>
        <end position="316"/>
    </location>
</feature>
<dbReference type="PANTHER" id="PTHR32507:SF8">
    <property type="entry name" value="CNH1P"/>
    <property type="match status" value="1"/>
</dbReference>
<dbReference type="GO" id="GO:1902600">
    <property type="term" value="P:proton transmembrane transport"/>
    <property type="evidence" value="ECO:0007669"/>
    <property type="project" value="InterPro"/>
</dbReference>
<evidence type="ECO:0000256" key="1">
    <source>
        <dbReference type="ARBA" id="ARBA00004651"/>
    </source>
</evidence>
<accession>A0A158E0U8</accession>
<feature type="transmembrane region" description="Helical" evidence="9">
    <location>
        <begin position="394"/>
        <end position="416"/>
    </location>
</feature>
<protein>
    <submittedName>
        <fullName evidence="11">Sodium/hydrogen exchanger</fullName>
    </submittedName>
</protein>
<keyword evidence="3" id="KW-0050">Antiport</keyword>
<feature type="transmembrane region" description="Helical" evidence="9">
    <location>
        <begin position="86"/>
        <end position="106"/>
    </location>
</feature>
<gene>
    <name evidence="11" type="ORF">AWB83_06261</name>
</gene>
<feature type="transmembrane region" description="Helical" evidence="9">
    <location>
        <begin position="459"/>
        <end position="481"/>
    </location>
</feature>
<dbReference type="EMBL" id="FCOB02000043">
    <property type="protein sequence ID" value="SAL00525.1"/>
    <property type="molecule type" value="Genomic_DNA"/>
</dbReference>
<feature type="transmembrane region" description="Helical" evidence="9">
    <location>
        <begin position="245"/>
        <end position="267"/>
    </location>
</feature>
<keyword evidence="6 9" id="KW-1133">Transmembrane helix</keyword>
<evidence type="ECO:0000313" key="12">
    <source>
        <dbReference type="Proteomes" id="UP000054978"/>
    </source>
</evidence>
<sequence>MHLTRNAARSQKACMKRTCAPRCMHRHGSCSHPNVPRVLPAARPTTCTRDPKGFMIETMWFLVVGGVLIFMGLASSTFSRLPISTAMCYLAIGFALGPGAANLLTLDLAANATVLRRITEVAMLVSLFAIGLRLRVPPTDRIWILPVRLGFVAMVLTVAALTLFAAYVLGLSWGPALLLAAMLAPTDPVLAHDVQVETPGDIDLLRFSLSGEGGLNDGIALPFALLAIALCRFEVSPGEALHWGFALQAVWGIAGALASGWLLGAVSVRLVAYLRTRHDEALGPEGFYALGLIALSYGVAELLHTYAFLAVFAAGLAMRRVEQKESGGKSARQAVGKIDADDVSATAADPERAHAFMTERVHGFTIELERIAEVAIMLVVGAVLATMWRELFTWQVGALIGALFLVLRPAAVEASLIGSYATAPQRRLMGWFGIRGVGSFYYLLYAIEHAPQDVAAPLVPFVIATITASVVVHGITATPLMKRYQRARMNE</sequence>
<dbReference type="Proteomes" id="UP000054978">
    <property type="component" value="Unassembled WGS sequence"/>
</dbReference>
<dbReference type="Pfam" id="PF00999">
    <property type="entry name" value="Na_H_Exchanger"/>
    <property type="match status" value="1"/>
</dbReference>
<evidence type="ECO:0000256" key="8">
    <source>
        <dbReference type="ARBA" id="ARBA00023136"/>
    </source>
</evidence>
<comment type="subcellular location">
    <subcellularLocation>
        <location evidence="1">Cell membrane</location>
        <topology evidence="1">Multi-pass membrane protein</topology>
    </subcellularLocation>
</comment>
<evidence type="ECO:0000256" key="2">
    <source>
        <dbReference type="ARBA" id="ARBA00022448"/>
    </source>
</evidence>
<evidence type="ECO:0000256" key="7">
    <source>
        <dbReference type="ARBA" id="ARBA00023065"/>
    </source>
</evidence>
<keyword evidence="5 9" id="KW-0812">Transmembrane</keyword>
<keyword evidence="2" id="KW-0813">Transport</keyword>
<keyword evidence="7" id="KW-0406">Ion transport</keyword>
<keyword evidence="8 9" id="KW-0472">Membrane</keyword>